<sequence>MRNRRRDKTRALRQRVLILCEGAKTEPNYFNSLKQDSSKKRYLTAVDVEVYQPKSHSPLGLVREAIIKKKRALTKGNPYETIWLVFDRDYHKHIEEVIMMAGQNDIRVIISNICFEIWFLLHYENIDINKHFLKCGNVIKYIQQKYVPRYHKNGKNYHQLKEMTPTAIDRARKMEDVFETGVLSHLKFHEREPYTNVYILVEYLLDL</sequence>
<dbReference type="EMBL" id="JRYR02000001">
    <property type="protein sequence ID" value="OHX67613.1"/>
    <property type="molecule type" value="Genomic_DNA"/>
</dbReference>
<comment type="caution">
    <text evidence="1">The sequence shown here is derived from an EMBL/GenBank/DDBJ whole genome shotgun (WGS) entry which is preliminary data.</text>
</comment>
<evidence type="ECO:0008006" key="3">
    <source>
        <dbReference type="Google" id="ProtNLM"/>
    </source>
</evidence>
<organism evidence="1 2">
    <name type="scientific">Flammeovirga pacifica</name>
    <dbReference type="NCBI Taxonomy" id="915059"/>
    <lineage>
        <taxon>Bacteria</taxon>
        <taxon>Pseudomonadati</taxon>
        <taxon>Bacteroidota</taxon>
        <taxon>Cytophagia</taxon>
        <taxon>Cytophagales</taxon>
        <taxon>Flammeovirgaceae</taxon>
        <taxon>Flammeovirga</taxon>
    </lineage>
</organism>
<dbReference type="RefSeq" id="WP_052432227.1">
    <property type="nucleotide sequence ID" value="NZ_JRYR02000001.1"/>
</dbReference>
<dbReference type="OrthoDB" id="9796523at2"/>
<keyword evidence="2" id="KW-1185">Reference proteome</keyword>
<reference evidence="1 2" key="1">
    <citation type="journal article" date="2012" name="Int. J. Syst. Evol. Microbiol.">
        <title>Flammeovirga pacifica sp. nov., isolated from deep-sea sediment.</title>
        <authorList>
            <person name="Xu H."/>
            <person name="Fu Y."/>
            <person name="Yang N."/>
            <person name="Ding Z."/>
            <person name="Lai Q."/>
            <person name="Zeng R."/>
        </authorList>
    </citation>
    <scope>NUCLEOTIDE SEQUENCE [LARGE SCALE GENOMIC DNA]</scope>
    <source>
        <strain evidence="2">DSM 24597 / LMG 26175 / WPAGA1</strain>
    </source>
</reference>
<proteinExistence type="predicted"/>
<accession>A0A1S1Z379</accession>
<name>A0A1S1Z379_FLAPC</name>
<dbReference type="STRING" id="915059.NH26_15270"/>
<dbReference type="AlphaFoldDB" id="A0A1S1Z379"/>
<dbReference type="Proteomes" id="UP000179797">
    <property type="component" value="Unassembled WGS sequence"/>
</dbReference>
<evidence type="ECO:0000313" key="1">
    <source>
        <dbReference type="EMBL" id="OHX67613.1"/>
    </source>
</evidence>
<dbReference type="InterPro" id="IPR025591">
    <property type="entry name" value="RloB"/>
</dbReference>
<dbReference type="Pfam" id="PF13707">
    <property type="entry name" value="RloB"/>
    <property type="match status" value="1"/>
</dbReference>
<evidence type="ECO:0000313" key="2">
    <source>
        <dbReference type="Proteomes" id="UP000179797"/>
    </source>
</evidence>
<protein>
    <recommendedName>
        <fullName evidence="3">RloB domain-containing protein</fullName>
    </recommendedName>
</protein>
<gene>
    <name evidence="1" type="ORF">NH26_15270</name>
</gene>